<dbReference type="Proteomes" id="UP000006304">
    <property type="component" value="Chromosome"/>
</dbReference>
<feature type="region of interest" description="Disordered" evidence="1">
    <location>
        <begin position="77"/>
        <end position="102"/>
    </location>
</feature>
<feature type="chain" id="PRO_5038594636" evidence="2">
    <location>
        <begin position="32"/>
        <end position="181"/>
    </location>
</feature>
<evidence type="ECO:0000256" key="2">
    <source>
        <dbReference type="SAM" id="SignalP"/>
    </source>
</evidence>
<name>K0EW45_NOCB7</name>
<dbReference type="CDD" id="cd05379">
    <property type="entry name" value="CAP_bacterial"/>
    <property type="match status" value="1"/>
</dbReference>
<evidence type="ECO:0000313" key="4">
    <source>
        <dbReference type="EMBL" id="AFU01105.1"/>
    </source>
</evidence>
<dbReference type="AlphaFoldDB" id="K0EW45"/>
<feature type="signal peptide" evidence="2">
    <location>
        <begin position="1"/>
        <end position="31"/>
    </location>
</feature>
<keyword evidence="2" id="KW-0732">Signal</keyword>
<dbReference type="SUPFAM" id="SSF55797">
    <property type="entry name" value="PR-1-like"/>
    <property type="match status" value="1"/>
</dbReference>
<dbReference type="InterPro" id="IPR035940">
    <property type="entry name" value="CAP_sf"/>
</dbReference>
<dbReference type="HOGENOM" id="CLU_048111_3_2_11"/>
<evidence type="ECO:0000256" key="1">
    <source>
        <dbReference type="SAM" id="MobiDB-lite"/>
    </source>
</evidence>
<protein>
    <submittedName>
        <fullName evidence="4">Cysteine-rich secretory protein family</fullName>
    </submittedName>
</protein>
<feature type="domain" description="SCP" evidence="3">
    <location>
        <begin position="45"/>
        <end position="177"/>
    </location>
</feature>
<dbReference type="Pfam" id="PF00188">
    <property type="entry name" value="CAP"/>
    <property type="match status" value="1"/>
</dbReference>
<dbReference type="eggNOG" id="COG2340">
    <property type="taxonomic scope" value="Bacteria"/>
</dbReference>
<proteinExistence type="predicted"/>
<sequence length="181" mass="19410">MTCDYPANDQSMKYRIITALGLAAVSSVVLTACPGTSSVPGTNLLDLINQKRAAHSCNPVSGDDQLRAAAERHAVDIREHPDHYGPPGTDPPLRDIHTGTDNSDGGARIAAAGYAPLIRWGEIIYWAGGPPGNTPQATIDWWMHSDGHREQIETCEYTHAGIGLLYPGGTKWIAVVNFASH</sequence>
<evidence type="ECO:0000259" key="3">
    <source>
        <dbReference type="Pfam" id="PF00188"/>
    </source>
</evidence>
<evidence type="ECO:0000313" key="5">
    <source>
        <dbReference type="Proteomes" id="UP000006304"/>
    </source>
</evidence>
<dbReference type="EMBL" id="CP003876">
    <property type="protein sequence ID" value="AFU01105.1"/>
    <property type="molecule type" value="Genomic_DNA"/>
</dbReference>
<accession>K0EW45</accession>
<dbReference type="Gene3D" id="3.40.33.10">
    <property type="entry name" value="CAP"/>
    <property type="match status" value="1"/>
</dbReference>
<gene>
    <name evidence="4" type="ORF">O3I_015720</name>
</gene>
<keyword evidence="5" id="KW-1185">Reference proteome</keyword>
<dbReference type="PANTHER" id="PTHR31157">
    <property type="entry name" value="SCP DOMAIN-CONTAINING PROTEIN"/>
    <property type="match status" value="1"/>
</dbReference>
<dbReference type="KEGG" id="nbr:O3I_015720"/>
<dbReference type="STRING" id="1133849.O3I_015720"/>
<dbReference type="InterPro" id="IPR014044">
    <property type="entry name" value="CAP_dom"/>
</dbReference>
<dbReference type="PANTHER" id="PTHR31157:SF1">
    <property type="entry name" value="SCP DOMAIN-CONTAINING PROTEIN"/>
    <property type="match status" value="1"/>
</dbReference>
<reference evidence="4 5" key="1">
    <citation type="journal article" date="2012" name="J. Bacteriol.">
        <title>Complete genome sequence of Nocardia brasiliensis HUJEG-1.</title>
        <authorList>
            <person name="Vera-Cabrera L."/>
            <person name="Ortiz-Lopez R."/>
            <person name="Elizondo-Gonzalez R."/>
            <person name="Perez-Maya A.A."/>
            <person name="Ocampo-Candiani J."/>
        </authorList>
    </citation>
    <scope>NUCLEOTIDE SEQUENCE [LARGE SCALE GENOMIC DNA]</scope>
    <source>
        <strain evidence="5">ATCC 700358</strain>
    </source>
</reference>
<organism evidence="4 5">
    <name type="scientific">Nocardia brasiliensis (strain ATCC 700358 / HUJEG-1)</name>
    <dbReference type="NCBI Taxonomy" id="1133849"/>
    <lineage>
        <taxon>Bacteria</taxon>
        <taxon>Bacillati</taxon>
        <taxon>Actinomycetota</taxon>
        <taxon>Actinomycetes</taxon>
        <taxon>Mycobacteriales</taxon>
        <taxon>Nocardiaceae</taxon>
        <taxon>Nocardia</taxon>
    </lineage>
</organism>